<dbReference type="EMBL" id="FOIR01000001">
    <property type="protein sequence ID" value="SEV95114.1"/>
    <property type="molecule type" value="Genomic_DNA"/>
</dbReference>
<organism evidence="1 2">
    <name type="scientific">Roseivirga pacifica</name>
    <dbReference type="NCBI Taxonomy" id="1267423"/>
    <lineage>
        <taxon>Bacteria</taxon>
        <taxon>Pseudomonadati</taxon>
        <taxon>Bacteroidota</taxon>
        <taxon>Cytophagia</taxon>
        <taxon>Cytophagales</taxon>
        <taxon>Roseivirgaceae</taxon>
        <taxon>Roseivirga</taxon>
    </lineage>
</organism>
<proteinExistence type="predicted"/>
<dbReference type="STRING" id="1267423.SAMN05216290_0875"/>
<keyword evidence="2" id="KW-1185">Reference proteome</keyword>
<evidence type="ECO:0000313" key="1">
    <source>
        <dbReference type="EMBL" id="SEV95114.1"/>
    </source>
</evidence>
<accession>A0A1I0N235</accession>
<evidence type="ECO:0000313" key="2">
    <source>
        <dbReference type="Proteomes" id="UP000199437"/>
    </source>
</evidence>
<protein>
    <recommendedName>
        <fullName evidence="3">MetA-pathway of phenol degradation</fullName>
    </recommendedName>
</protein>
<dbReference type="Proteomes" id="UP000199437">
    <property type="component" value="Unassembled WGS sequence"/>
</dbReference>
<gene>
    <name evidence="1" type="ORF">SAMN05216290_0875</name>
</gene>
<sequence length="297" mass="32042">MGNLTTNDMKHYRKLYLTIALISCVYTLRAGGGWPAAKGSTYLKFNQFVIRSDDYFNPDGDIISISTSSIYLTSVYAEHGITDKLTGIVYLPFFARATLNEQKSASTGEILQPGDAVNSIGDADVTFKYGLITGKPIVVSAGITFGLPLGNPEGGDTGVLQTGDGEFNVMLTIEASRSFNGGKGYVNTLIGYNNRSNNFSDEFRIGAEVGYRIAPKLLTALKLYSVNSLNNGDDLETPSNGIFSNNIEYLAVTPEVNYFFNESSGISAAVGFAPYGRRVLASPSYSLGVFFNFTGKK</sequence>
<reference evidence="2" key="1">
    <citation type="submission" date="2016-10" db="EMBL/GenBank/DDBJ databases">
        <authorList>
            <person name="Varghese N."/>
            <person name="Submissions S."/>
        </authorList>
    </citation>
    <scope>NUCLEOTIDE SEQUENCE [LARGE SCALE GENOMIC DNA]</scope>
    <source>
        <strain evidence="2">CGMCC 1.12402</strain>
    </source>
</reference>
<dbReference type="AlphaFoldDB" id="A0A1I0N235"/>
<name>A0A1I0N235_9BACT</name>
<evidence type="ECO:0008006" key="3">
    <source>
        <dbReference type="Google" id="ProtNLM"/>
    </source>
</evidence>